<organism evidence="2 3">
    <name type="scientific">Chryseobacterium salviniae</name>
    <dbReference type="NCBI Taxonomy" id="3101750"/>
    <lineage>
        <taxon>Bacteria</taxon>
        <taxon>Pseudomonadati</taxon>
        <taxon>Bacteroidota</taxon>
        <taxon>Flavobacteriia</taxon>
        <taxon>Flavobacteriales</taxon>
        <taxon>Weeksellaceae</taxon>
        <taxon>Chryseobacterium group</taxon>
        <taxon>Chryseobacterium</taxon>
    </lineage>
</organism>
<feature type="chain" id="PRO_5045530099" evidence="1">
    <location>
        <begin position="28"/>
        <end position="72"/>
    </location>
</feature>
<sequence length="72" mass="8189">MRKKILFFAMLALFTMSLMSFIRTLQATWTSTCGIKHITTFTGDWTESQMAYYIAQINAGECGNYPSSVTFN</sequence>
<protein>
    <submittedName>
        <fullName evidence="2">Uncharacterized protein</fullName>
    </submittedName>
</protein>
<reference evidence="2 3" key="1">
    <citation type="submission" date="2024-01" db="EMBL/GenBank/DDBJ databases">
        <title>Chryseobacterium sp. T9W2-O.</title>
        <authorList>
            <person name="Maltman C."/>
        </authorList>
    </citation>
    <scope>NUCLEOTIDE SEQUENCE [LARGE SCALE GENOMIC DNA]</scope>
    <source>
        <strain evidence="2 3">T9W2-O</strain>
    </source>
</reference>
<feature type="signal peptide" evidence="1">
    <location>
        <begin position="1"/>
        <end position="27"/>
    </location>
</feature>
<evidence type="ECO:0000256" key="1">
    <source>
        <dbReference type="SAM" id="SignalP"/>
    </source>
</evidence>
<gene>
    <name evidence="2" type="ORF">SOP96_10635</name>
</gene>
<evidence type="ECO:0000313" key="3">
    <source>
        <dbReference type="Proteomes" id="UP001348397"/>
    </source>
</evidence>
<proteinExistence type="predicted"/>
<dbReference type="Proteomes" id="UP001348397">
    <property type="component" value="Unassembled WGS sequence"/>
</dbReference>
<dbReference type="RefSeq" id="WP_326320916.1">
    <property type="nucleotide sequence ID" value="NZ_JAYLAA010000039.1"/>
</dbReference>
<comment type="caution">
    <text evidence="2">The sequence shown here is derived from an EMBL/GenBank/DDBJ whole genome shotgun (WGS) entry which is preliminary data.</text>
</comment>
<name>A0ABU6HSX1_9FLAO</name>
<keyword evidence="1" id="KW-0732">Signal</keyword>
<dbReference type="EMBL" id="JAYLAA010000039">
    <property type="protein sequence ID" value="MEC3876169.1"/>
    <property type="molecule type" value="Genomic_DNA"/>
</dbReference>
<evidence type="ECO:0000313" key="2">
    <source>
        <dbReference type="EMBL" id="MEC3876169.1"/>
    </source>
</evidence>
<keyword evidence="3" id="KW-1185">Reference proteome</keyword>
<accession>A0ABU6HSX1</accession>